<reference evidence="8" key="1">
    <citation type="submission" date="2017-08" db="EMBL/GenBank/DDBJ databases">
        <authorList>
            <person name="Varghese N."/>
            <person name="Submissions S."/>
        </authorList>
    </citation>
    <scope>NUCLEOTIDE SEQUENCE [LARGE SCALE GENOMIC DNA]</scope>
    <source>
        <strain evidence="8">JA234</strain>
    </source>
</reference>
<dbReference type="Pfam" id="PF07298">
    <property type="entry name" value="NnrU"/>
    <property type="match status" value="1"/>
</dbReference>
<feature type="transmembrane region" description="Helical" evidence="5">
    <location>
        <begin position="34"/>
        <end position="52"/>
    </location>
</feature>
<evidence type="ECO:0000313" key="7">
    <source>
        <dbReference type="EMBL" id="SNX74608.1"/>
    </source>
</evidence>
<proteinExistence type="predicted"/>
<organism evidence="7 8">
    <name type="scientific">Cereibacter ovatus</name>
    <dbReference type="NCBI Taxonomy" id="439529"/>
    <lineage>
        <taxon>Bacteria</taxon>
        <taxon>Pseudomonadati</taxon>
        <taxon>Pseudomonadota</taxon>
        <taxon>Alphaproteobacteria</taxon>
        <taxon>Rhodobacterales</taxon>
        <taxon>Paracoccaceae</taxon>
        <taxon>Cereibacter</taxon>
    </lineage>
</organism>
<keyword evidence="8" id="KW-1185">Reference proteome</keyword>
<dbReference type="GO" id="GO:0016020">
    <property type="term" value="C:membrane"/>
    <property type="evidence" value="ECO:0007669"/>
    <property type="project" value="UniProtKB-SubCell"/>
</dbReference>
<name>A0A285D5Q4_9RHOB</name>
<evidence type="ECO:0000256" key="2">
    <source>
        <dbReference type="ARBA" id="ARBA00022692"/>
    </source>
</evidence>
<gene>
    <name evidence="7" type="ORF">SAMN05878503_12410</name>
</gene>
<evidence type="ECO:0000313" key="8">
    <source>
        <dbReference type="Proteomes" id="UP000219467"/>
    </source>
</evidence>
<protein>
    <submittedName>
        <fullName evidence="7">NnrU protein</fullName>
    </submittedName>
</protein>
<feature type="transmembrane region" description="Helical" evidence="5">
    <location>
        <begin position="156"/>
        <end position="175"/>
    </location>
</feature>
<sequence>MVLLSLGIVLWVGGHMFKRVAPDLRARMGDPGKGLVTVIITLGLVLMVWGYRTADHVPVYTPLPEIGYLNNLLMAIAVVLLGAGVLKGVIWTRIRHPQFLATMIWATAHLLVNGDLAAVLLFGSMWLWAAVSILLINRQEGAWVRPPPGPLMRDAVLVGIGLALYGAITSTHIYLNHNPFMGNYF</sequence>
<evidence type="ECO:0000256" key="3">
    <source>
        <dbReference type="ARBA" id="ARBA00022989"/>
    </source>
</evidence>
<evidence type="ECO:0000259" key="6">
    <source>
        <dbReference type="Pfam" id="PF07298"/>
    </source>
</evidence>
<evidence type="ECO:0000256" key="1">
    <source>
        <dbReference type="ARBA" id="ARBA00004141"/>
    </source>
</evidence>
<accession>A0A285D5Q4</accession>
<feature type="transmembrane region" description="Helical" evidence="5">
    <location>
        <begin position="110"/>
        <end position="136"/>
    </location>
</feature>
<dbReference type="InterPro" id="IPR009915">
    <property type="entry name" value="NnrU_dom"/>
</dbReference>
<keyword evidence="2 5" id="KW-0812">Transmembrane</keyword>
<comment type="subcellular location">
    <subcellularLocation>
        <location evidence="1">Membrane</location>
        <topology evidence="1">Multi-pass membrane protein</topology>
    </subcellularLocation>
</comment>
<evidence type="ECO:0000256" key="5">
    <source>
        <dbReference type="SAM" id="Phobius"/>
    </source>
</evidence>
<feature type="domain" description="NnrU" evidence="6">
    <location>
        <begin position="4"/>
        <end position="175"/>
    </location>
</feature>
<dbReference type="RefSeq" id="WP_097031749.1">
    <property type="nucleotide sequence ID" value="NZ_OAOQ01000024.1"/>
</dbReference>
<dbReference type="EMBL" id="OAOQ01000024">
    <property type="protein sequence ID" value="SNX74608.1"/>
    <property type="molecule type" value="Genomic_DNA"/>
</dbReference>
<keyword evidence="4 5" id="KW-0472">Membrane</keyword>
<dbReference type="OrthoDB" id="5293641at2"/>
<keyword evidence="3 5" id="KW-1133">Transmembrane helix</keyword>
<dbReference type="Proteomes" id="UP000219467">
    <property type="component" value="Unassembled WGS sequence"/>
</dbReference>
<dbReference type="AlphaFoldDB" id="A0A285D5Q4"/>
<feature type="transmembrane region" description="Helical" evidence="5">
    <location>
        <begin position="72"/>
        <end position="90"/>
    </location>
</feature>
<evidence type="ECO:0000256" key="4">
    <source>
        <dbReference type="ARBA" id="ARBA00023136"/>
    </source>
</evidence>